<dbReference type="AlphaFoldDB" id="A0A1H8WIQ4"/>
<name>A0A1H8WIQ4_9EURY</name>
<dbReference type="Proteomes" id="UP000199126">
    <property type="component" value="Unassembled WGS sequence"/>
</dbReference>
<dbReference type="RefSeq" id="WP_139246793.1">
    <property type="nucleotide sequence ID" value="NZ_FODV01000031.1"/>
</dbReference>
<dbReference type="InterPro" id="IPR009057">
    <property type="entry name" value="Homeodomain-like_sf"/>
</dbReference>
<reference evidence="2" key="1">
    <citation type="submission" date="2016-10" db="EMBL/GenBank/DDBJ databases">
        <authorList>
            <person name="Varghese N."/>
            <person name="Submissions S."/>
        </authorList>
    </citation>
    <scope>NUCLEOTIDE SEQUENCE [LARGE SCALE GENOMIC DNA]</scope>
    <source>
        <strain evidence="2">CGMCC 1.10121</strain>
    </source>
</reference>
<evidence type="ECO:0000313" key="2">
    <source>
        <dbReference type="Proteomes" id="UP000199126"/>
    </source>
</evidence>
<keyword evidence="1" id="KW-0371">Homeobox</keyword>
<evidence type="ECO:0000313" key="1">
    <source>
        <dbReference type="EMBL" id="SEP27564.1"/>
    </source>
</evidence>
<protein>
    <submittedName>
        <fullName evidence="1">Homeodomain-like domain-containing protein</fullName>
    </submittedName>
</protein>
<sequence length="87" mass="10033">MARKKYLVELSDEERAELKALISAGQESTRKLTRARILLKADEGWTDPKISDALDCSPATVQRTRHRFAEEGLAAIHRRKPNRIYER</sequence>
<dbReference type="Pfam" id="PF13384">
    <property type="entry name" value="HTH_23"/>
    <property type="match status" value="1"/>
</dbReference>
<organism evidence="1 2">
    <name type="scientific">Halogranum amylolyticum</name>
    <dbReference type="NCBI Taxonomy" id="660520"/>
    <lineage>
        <taxon>Archaea</taxon>
        <taxon>Methanobacteriati</taxon>
        <taxon>Methanobacteriota</taxon>
        <taxon>Stenosarchaea group</taxon>
        <taxon>Halobacteria</taxon>
        <taxon>Halobacteriales</taxon>
        <taxon>Haloferacaceae</taxon>
    </lineage>
</organism>
<keyword evidence="1" id="KW-0238">DNA-binding</keyword>
<dbReference type="EMBL" id="FODV01000031">
    <property type="protein sequence ID" value="SEP27564.1"/>
    <property type="molecule type" value="Genomic_DNA"/>
</dbReference>
<gene>
    <name evidence="1" type="ORF">SAMN04487948_1311</name>
</gene>
<dbReference type="GO" id="GO:0003677">
    <property type="term" value="F:DNA binding"/>
    <property type="evidence" value="ECO:0007669"/>
    <property type="project" value="UniProtKB-KW"/>
</dbReference>
<feature type="non-terminal residue" evidence="1">
    <location>
        <position position="87"/>
    </location>
</feature>
<proteinExistence type="predicted"/>
<keyword evidence="2" id="KW-1185">Reference proteome</keyword>
<accession>A0A1H8WIQ4</accession>
<dbReference type="SUPFAM" id="SSF46689">
    <property type="entry name" value="Homeodomain-like"/>
    <property type="match status" value="1"/>
</dbReference>